<keyword evidence="2" id="KW-1185">Reference proteome</keyword>
<name>A0ABP9RHA8_9ACTN</name>
<sequence>MGTGPGRHGLSGVAGLSRVVGLSGVAGLSKKAGLGVRARLIDRRVLRGGCRGHGLGCAGELGR</sequence>
<evidence type="ECO:0000313" key="2">
    <source>
        <dbReference type="Proteomes" id="UP001501570"/>
    </source>
</evidence>
<comment type="caution">
    <text evidence="1">The sequence shown here is derived from an EMBL/GenBank/DDBJ whole genome shotgun (WGS) entry which is preliminary data.</text>
</comment>
<dbReference type="EMBL" id="BAABJQ010000001">
    <property type="protein sequence ID" value="GAA5177138.1"/>
    <property type="molecule type" value="Genomic_DNA"/>
</dbReference>
<accession>A0ABP9RHA8</accession>
<evidence type="ECO:0000313" key="1">
    <source>
        <dbReference type="EMBL" id="GAA5177138.1"/>
    </source>
</evidence>
<reference evidence="2" key="1">
    <citation type="journal article" date="2019" name="Int. J. Syst. Evol. Microbiol.">
        <title>The Global Catalogue of Microorganisms (GCM) 10K type strain sequencing project: providing services to taxonomists for standard genome sequencing and annotation.</title>
        <authorList>
            <consortium name="The Broad Institute Genomics Platform"/>
            <consortium name="The Broad Institute Genome Sequencing Center for Infectious Disease"/>
            <person name="Wu L."/>
            <person name="Ma J."/>
        </authorList>
    </citation>
    <scope>NUCLEOTIDE SEQUENCE [LARGE SCALE GENOMIC DNA]</scope>
    <source>
        <strain evidence="2">JCM 18304</strain>
    </source>
</reference>
<protein>
    <submittedName>
        <fullName evidence="1">Uncharacterized protein</fullName>
    </submittedName>
</protein>
<dbReference type="Proteomes" id="UP001501570">
    <property type="component" value="Unassembled WGS sequence"/>
</dbReference>
<gene>
    <name evidence="1" type="ORF">GCM10023322_01050</name>
</gene>
<proteinExistence type="predicted"/>
<organism evidence="1 2">
    <name type="scientific">Rugosimonospora acidiphila</name>
    <dbReference type="NCBI Taxonomy" id="556531"/>
    <lineage>
        <taxon>Bacteria</taxon>
        <taxon>Bacillati</taxon>
        <taxon>Actinomycetota</taxon>
        <taxon>Actinomycetes</taxon>
        <taxon>Micromonosporales</taxon>
        <taxon>Micromonosporaceae</taxon>
        <taxon>Rugosimonospora</taxon>
    </lineage>
</organism>